<evidence type="ECO:0000313" key="1">
    <source>
        <dbReference type="EMBL" id="KRL93521.1"/>
    </source>
</evidence>
<gene>
    <name evidence="1" type="ORF">FD28_GL001408</name>
</gene>
<dbReference type="STRING" id="1423753.FD28_GL001408"/>
<dbReference type="AlphaFoldDB" id="A0A0R1UJK3"/>
<proteinExistence type="predicted"/>
<accession>A0A0R1UJK3</accession>
<protein>
    <submittedName>
        <fullName evidence="1">Uncharacterized protein</fullName>
    </submittedName>
</protein>
<dbReference type="EMBL" id="AZFS01000064">
    <property type="protein sequence ID" value="KRL93521.1"/>
    <property type="molecule type" value="Genomic_DNA"/>
</dbReference>
<keyword evidence="2" id="KW-1185">Reference proteome</keyword>
<comment type="caution">
    <text evidence="1">The sequence shown here is derived from an EMBL/GenBank/DDBJ whole genome shotgun (WGS) entry which is preliminary data.</text>
</comment>
<name>A0A0R1UJK3_9LACO</name>
<dbReference type="PATRIC" id="fig|1423753.3.peg.1464"/>
<evidence type="ECO:0000313" key="2">
    <source>
        <dbReference type="Proteomes" id="UP000051580"/>
    </source>
</evidence>
<organism evidence="1 2">
    <name type="scientific">Levilactobacillus hammesii DSM 16381</name>
    <dbReference type="NCBI Taxonomy" id="1423753"/>
    <lineage>
        <taxon>Bacteria</taxon>
        <taxon>Bacillati</taxon>
        <taxon>Bacillota</taxon>
        <taxon>Bacilli</taxon>
        <taxon>Lactobacillales</taxon>
        <taxon>Lactobacillaceae</taxon>
        <taxon>Levilactobacillus</taxon>
    </lineage>
</organism>
<reference evidence="1 2" key="1">
    <citation type="journal article" date="2015" name="Genome Announc.">
        <title>Expanding the biotechnology potential of lactobacilli through comparative genomics of 213 strains and associated genera.</title>
        <authorList>
            <person name="Sun Z."/>
            <person name="Harris H.M."/>
            <person name="McCann A."/>
            <person name="Guo C."/>
            <person name="Argimon S."/>
            <person name="Zhang W."/>
            <person name="Yang X."/>
            <person name="Jeffery I.B."/>
            <person name="Cooney J.C."/>
            <person name="Kagawa T.F."/>
            <person name="Liu W."/>
            <person name="Song Y."/>
            <person name="Salvetti E."/>
            <person name="Wrobel A."/>
            <person name="Rasinkangas P."/>
            <person name="Parkhill J."/>
            <person name="Rea M.C."/>
            <person name="O'Sullivan O."/>
            <person name="Ritari J."/>
            <person name="Douillard F.P."/>
            <person name="Paul Ross R."/>
            <person name="Yang R."/>
            <person name="Briner A.E."/>
            <person name="Felis G.E."/>
            <person name="de Vos W.M."/>
            <person name="Barrangou R."/>
            <person name="Klaenhammer T.R."/>
            <person name="Caufield P.W."/>
            <person name="Cui Y."/>
            <person name="Zhang H."/>
            <person name="O'Toole P.W."/>
        </authorList>
    </citation>
    <scope>NUCLEOTIDE SEQUENCE [LARGE SCALE GENOMIC DNA]</scope>
    <source>
        <strain evidence="1 2">DSM 16381</strain>
    </source>
</reference>
<dbReference type="Proteomes" id="UP000051580">
    <property type="component" value="Unassembled WGS sequence"/>
</dbReference>
<sequence length="398" mass="44947">MCLADKKGVVMLNSIMNDLNRALAQHILVNVYQTNQEVVYTGYVTAVSENGIILATFDDFGLPDGAVFLAIEVIDEVEFSSDDLDNMAFRIQTAQEEDFIQAGGLTMQFDGQRDLRRQVLSHAWVDHLVVMLVVKDDEHFYEGLVTSVAADQVTIQLLNKFDYSDQPVFTLNPDQLEVIEFQGKELTLQGIAAPHLRKLSHVATKEVTDAKLIPETLQQLVGHESLVALVPSHDKELFFVGRINVVTQNAVIMNLIDMTGQFGGYTLMRLTELHAVVIESDYLQTMRLFSLLNQARQHQIQPVLNDERLFDPTVDQFSARLTQAAAFRTIMRLKLHDNTALLGYPSQVGGERFIFHEVEDNQLDQVGKVYRISDIDEIAFGYLDAYLVERQLRVEGDL</sequence>